<dbReference type="Proteomes" id="UP000244005">
    <property type="component" value="Unassembled WGS sequence"/>
</dbReference>
<evidence type="ECO:0000313" key="3">
    <source>
        <dbReference type="Proteomes" id="UP000244005"/>
    </source>
</evidence>
<protein>
    <submittedName>
        <fullName evidence="2">Uncharacterized protein</fullName>
    </submittedName>
</protein>
<dbReference type="EMBL" id="KZ772890">
    <property type="protein sequence ID" value="PTQ27064.1"/>
    <property type="molecule type" value="Genomic_DNA"/>
</dbReference>
<evidence type="ECO:0000313" key="2">
    <source>
        <dbReference type="EMBL" id="PTQ27064.1"/>
    </source>
</evidence>
<reference evidence="3" key="1">
    <citation type="journal article" date="2017" name="Cell">
        <title>Insights into land plant evolution garnered from the Marchantia polymorpha genome.</title>
        <authorList>
            <person name="Bowman J.L."/>
            <person name="Kohchi T."/>
            <person name="Yamato K.T."/>
            <person name="Jenkins J."/>
            <person name="Shu S."/>
            <person name="Ishizaki K."/>
            <person name="Yamaoka S."/>
            <person name="Nishihama R."/>
            <person name="Nakamura Y."/>
            <person name="Berger F."/>
            <person name="Adam C."/>
            <person name="Aki S.S."/>
            <person name="Althoff F."/>
            <person name="Araki T."/>
            <person name="Arteaga-Vazquez M.A."/>
            <person name="Balasubrmanian S."/>
            <person name="Barry K."/>
            <person name="Bauer D."/>
            <person name="Boehm C.R."/>
            <person name="Briginshaw L."/>
            <person name="Caballero-Perez J."/>
            <person name="Catarino B."/>
            <person name="Chen F."/>
            <person name="Chiyoda S."/>
            <person name="Chovatia M."/>
            <person name="Davies K.M."/>
            <person name="Delmans M."/>
            <person name="Demura T."/>
            <person name="Dierschke T."/>
            <person name="Dolan L."/>
            <person name="Dorantes-Acosta A.E."/>
            <person name="Eklund D.M."/>
            <person name="Florent S.N."/>
            <person name="Flores-Sandoval E."/>
            <person name="Fujiyama A."/>
            <person name="Fukuzawa H."/>
            <person name="Galik B."/>
            <person name="Grimanelli D."/>
            <person name="Grimwood J."/>
            <person name="Grossniklaus U."/>
            <person name="Hamada T."/>
            <person name="Haseloff J."/>
            <person name="Hetherington A.J."/>
            <person name="Higo A."/>
            <person name="Hirakawa Y."/>
            <person name="Hundley H.N."/>
            <person name="Ikeda Y."/>
            <person name="Inoue K."/>
            <person name="Inoue S.I."/>
            <person name="Ishida S."/>
            <person name="Jia Q."/>
            <person name="Kakita M."/>
            <person name="Kanazawa T."/>
            <person name="Kawai Y."/>
            <person name="Kawashima T."/>
            <person name="Kennedy M."/>
            <person name="Kinose K."/>
            <person name="Kinoshita T."/>
            <person name="Kohara Y."/>
            <person name="Koide E."/>
            <person name="Komatsu K."/>
            <person name="Kopischke S."/>
            <person name="Kubo M."/>
            <person name="Kyozuka J."/>
            <person name="Lagercrantz U."/>
            <person name="Lin S.S."/>
            <person name="Lindquist E."/>
            <person name="Lipzen A.M."/>
            <person name="Lu C.W."/>
            <person name="De Luna E."/>
            <person name="Martienssen R.A."/>
            <person name="Minamino N."/>
            <person name="Mizutani M."/>
            <person name="Mizutani M."/>
            <person name="Mochizuki N."/>
            <person name="Monte I."/>
            <person name="Mosher R."/>
            <person name="Nagasaki H."/>
            <person name="Nakagami H."/>
            <person name="Naramoto S."/>
            <person name="Nishitani K."/>
            <person name="Ohtani M."/>
            <person name="Okamoto T."/>
            <person name="Okumura M."/>
            <person name="Phillips J."/>
            <person name="Pollak B."/>
            <person name="Reinders A."/>
            <person name="Rovekamp M."/>
            <person name="Sano R."/>
            <person name="Sawa S."/>
            <person name="Schmid M.W."/>
            <person name="Shirakawa M."/>
            <person name="Solano R."/>
            <person name="Spunde A."/>
            <person name="Suetsugu N."/>
            <person name="Sugano S."/>
            <person name="Sugiyama A."/>
            <person name="Sun R."/>
            <person name="Suzuki Y."/>
            <person name="Takenaka M."/>
            <person name="Takezawa D."/>
            <person name="Tomogane H."/>
            <person name="Tsuzuki M."/>
            <person name="Ueda T."/>
            <person name="Umeda M."/>
            <person name="Ward J.M."/>
            <person name="Watanabe Y."/>
            <person name="Yazaki K."/>
            <person name="Yokoyama R."/>
            <person name="Yoshitake Y."/>
            <person name="Yotsui I."/>
            <person name="Zachgo S."/>
            <person name="Schmutz J."/>
        </authorList>
    </citation>
    <scope>NUCLEOTIDE SEQUENCE [LARGE SCALE GENOMIC DNA]</scope>
    <source>
        <strain evidence="3">Tak-1</strain>
    </source>
</reference>
<organism evidence="2 3">
    <name type="scientific">Marchantia polymorpha</name>
    <name type="common">Common liverwort</name>
    <name type="synonym">Marchantia aquatica</name>
    <dbReference type="NCBI Taxonomy" id="3197"/>
    <lineage>
        <taxon>Eukaryota</taxon>
        <taxon>Viridiplantae</taxon>
        <taxon>Streptophyta</taxon>
        <taxon>Embryophyta</taxon>
        <taxon>Marchantiophyta</taxon>
        <taxon>Marchantiopsida</taxon>
        <taxon>Marchantiidae</taxon>
        <taxon>Marchantiales</taxon>
        <taxon>Marchantiaceae</taxon>
        <taxon>Marchantia</taxon>
    </lineage>
</organism>
<dbReference type="Gramene" id="Mp4g03360.1">
    <property type="protein sequence ID" value="Mp4g03360.1.cds1"/>
    <property type="gene ID" value="Mp4g03360"/>
</dbReference>
<accession>A0A2R6VZM7</accession>
<gene>
    <name evidence="2" type="ORF">MARPO_0228s0001</name>
</gene>
<dbReference type="AlphaFoldDB" id="A0A2R6VZM7"/>
<keyword evidence="3" id="KW-1185">Reference proteome</keyword>
<feature type="region of interest" description="Disordered" evidence="1">
    <location>
        <begin position="142"/>
        <end position="164"/>
    </location>
</feature>
<sequence length="164" mass="17770">MRCGRTATTTICTTRLKRKTSLRANGGFVFSVLIATSASMGRHSRPRQLNTPLIDTTLTPSVRDCPKRSCAMFDRRDSATSPKICFAKNIRYLKKKAGERSDSIRSASDHDAAASLATPSASWSVTFSTRTSSPLTVKSLGGVRRTTAQSSMVPARTAPRMAKV</sequence>
<evidence type="ECO:0000256" key="1">
    <source>
        <dbReference type="SAM" id="MobiDB-lite"/>
    </source>
</evidence>
<name>A0A2R6VZM7_MARPO</name>
<proteinExistence type="predicted"/>